<dbReference type="Pfam" id="PF07228">
    <property type="entry name" value="SpoIIE"/>
    <property type="match status" value="1"/>
</dbReference>
<gene>
    <name evidence="4" type="ORF">F9B85_07345</name>
</gene>
<sequence length="859" mass="94375">MGSEGCLLWDEPNVYPFRRERVEGTHQNQLSMKNWWKQGREKRAGPLFSSTTVLKKPWFWMQSSAQKVSASVSQTIPQSKRNIKKLDLTGWLWWLTLFFLARGSLLGGLSAGAPAMIAVVAARRPDRLFYALAGLVAGWASLWIPKGFAYGTMDPLSLSPLWQISATLILALLAFSLVRYLKESLWPLTLLTALTIWVVQAVGLLWTGPTLYGSLLIFFEGLLASLLIVAMVTVVDNLQGTPAKPWKKEVIISITLMIVLIALGIPEEPLYGVSPLAIFSGLMILLGAATYGVAGGTIAGVVFGLLPSIANFGAPASMALLTISGLLAGLFRNWAKPGIIAGYFMGHFLLSIYLLHSEQIAQLLIEVALASAIFLLLPPRWLTMMHQRIKSNVEKKGEEVALSVAVQRLEEMGGIFRHLAQTFADMSQKPERTERNWTGLYEAIEERVCTKCSSYGLCWERDRELTHKHLQSLLDDLEQKGEITPRDLQAQCVRWEELSSTIRSLFETVEVDRYWRRRMEESKNLVSAQFKGLSQWMGALSRDMVMESAPEKALEKVREVIRQKGYHLKSIERESFPQQWFLEVTGPGCGSQWSCAETIAPLAAQTLGKPVIVSNAYCPGQKGNCAFTLTSVNPYGLEIAIAQVPRYGSAVAGDTVSTWESASSKKIVALSDGAGIGPKAARESGATLALLEQLSKAGVEAGETVSAVNALVGLTTEDDSFATVDMALFDLSSAELELIKLGAAPSYLKRGRKVQVLQSSSLPLGIINTVEVDALSLSLLPGDLLIMLSDGITDGKNRRKEQEKSGNEDWVHQFLLATEEREPQKLADTIMDEALRIDDGQAKDDCTVIVVAVRNRVES</sequence>
<dbReference type="Pfam" id="PF19732">
    <property type="entry name" value="SpoIIE_N"/>
    <property type="match status" value="1"/>
</dbReference>
<dbReference type="SMART" id="SM00332">
    <property type="entry name" value="PP2Cc"/>
    <property type="match status" value="1"/>
</dbReference>
<feature type="transmembrane region" description="Helical" evidence="2">
    <location>
        <begin position="363"/>
        <end position="382"/>
    </location>
</feature>
<dbReference type="PANTHER" id="PTHR43156:SF2">
    <property type="entry name" value="STAGE II SPORULATION PROTEIN E"/>
    <property type="match status" value="1"/>
</dbReference>
<dbReference type="GO" id="GO:0016791">
    <property type="term" value="F:phosphatase activity"/>
    <property type="evidence" value="ECO:0007669"/>
    <property type="project" value="TreeGrafter"/>
</dbReference>
<feature type="transmembrane region" description="Helical" evidence="2">
    <location>
        <begin position="212"/>
        <end position="238"/>
    </location>
</feature>
<protein>
    <submittedName>
        <fullName evidence="4">SpoIIE family protein phosphatase</fullName>
    </submittedName>
</protein>
<dbReference type="InterPro" id="IPR001932">
    <property type="entry name" value="PPM-type_phosphatase-like_dom"/>
</dbReference>
<dbReference type="SUPFAM" id="SSF81606">
    <property type="entry name" value="PP2C-like"/>
    <property type="match status" value="1"/>
</dbReference>
<proteinExistence type="predicted"/>
<comment type="caution">
    <text evidence="4">The sequence shown here is derived from an EMBL/GenBank/DDBJ whole genome shotgun (WGS) entry which is preliminary data.</text>
</comment>
<feature type="transmembrane region" description="Helical" evidence="2">
    <location>
        <begin position="278"/>
        <end position="305"/>
    </location>
</feature>
<reference evidence="4 5" key="1">
    <citation type="submission" date="2019-10" db="EMBL/GenBank/DDBJ databases">
        <title>Whole-genome sequence of the extremophile Heliorestis acidaminivorans DSM 24790.</title>
        <authorList>
            <person name="Kyndt J.A."/>
            <person name="Meyer T.E."/>
        </authorList>
    </citation>
    <scope>NUCLEOTIDE SEQUENCE [LARGE SCALE GENOMIC DNA]</scope>
    <source>
        <strain evidence="4 5">DSM 24790</strain>
    </source>
</reference>
<organism evidence="4 5">
    <name type="scientific">Heliorestis acidaminivorans</name>
    <dbReference type="NCBI Taxonomy" id="553427"/>
    <lineage>
        <taxon>Bacteria</taxon>
        <taxon>Bacillati</taxon>
        <taxon>Bacillota</taxon>
        <taxon>Clostridia</taxon>
        <taxon>Eubacteriales</taxon>
        <taxon>Heliobacteriaceae</taxon>
        <taxon>Heliorestis</taxon>
    </lineage>
</organism>
<feature type="transmembrane region" description="Helical" evidence="2">
    <location>
        <begin position="128"/>
        <end position="148"/>
    </location>
</feature>
<feature type="transmembrane region" description="Helical" evidence="2">
    <location>
        <begin position="312"/>
        <end position="331"/>
    </location>
</feature>
<accession>A0A6I0EXQ1</accession>
<keyword evidence="1" id="KW-0378">Hydrolase</keyword>
<dbReference type="InterPro" id="IPR052016">
    <property type="entry name" value="Bact_Sigma-Reg"/>
</dbReference>
<keyword evidence="2" id="KW-0812">Transmembrane</keyword>
<evidence type="ECO:0000256" key="2">
    <source>
        <dbReference type="SAM" id="Phobius"/>
    </source>
</evidence>
<evidence type="ECO:0000256" key="1">
    <source>
        <dbReference type="ARBA" id="ARBA00022801"/>
    </source>
</evidence>
<feature type="transmembrane region" description="Helical" evidence="2">
    <location>
        <begin position="250"/>
        <end position="266"/>
    </location>
</feature>
<feature type="transmembrane region" description="Helical" evidence="2">
    <location>
        <begin position="91"/>
        <end position="121"/>
    </location>
</feature>
<feature type="transmembrane region" description="Helical" evidence="2">
    <location>
        <begin position="337"/>
        <end position="356"/>
    </location>
</feature>
<dbReference type="InterPro" id="IPR045768">
    <property type="entry name" value="SpoIIE_N"/>
</dbReference>
<dbReference type="SMART" id="SM00331">
    <property type="entry name" value="PP2C_SIG"/>
    <property type="match status" value="1"/>
</dbReference>
<feature type="transmembrane region" description="Helical" evidence="2">
    <location>
        <begin position="185"/>
        <end position="206"/>
    </location>
</feature>
<dbReference type="OrthoDB" id="9763774at2"/>
<dbReference type="EMBL" id="WBXO01000004">
    <property type="protein sequence ID" value="KAB2953070.1"/>
    <property type="molecule type" value="Genomic_DNA"/>
</dbReference>
<dbReference type="PROSITE" id="PS51746">
    <property type="entry name" value="PPM_2"/>
    <property type="match status" value="1"/>
</dbReference>
<dbReference type="PANTHER" id="PTHR43156">
    <property type="entry name" value="STAGE II SPORULATION PROTEIN E-RELATED"/>
    <property type="match status" value="1"/>
</dbReference>
<dbReference type="Proteomes" id="UP000468766">
    <property type="component" value="Unassembled WGS sequence"/>
</dbReference>
<keyword evidence="2" id="KW-0472">Membrane</keyword>
<dbReference type="Gene3D" id="3.60.40.10">
    <property type="entry name" value="PPM-type phosphatase domain"/>
    <property type="match status" value="1"/>
</dbReference>
<dbReference type="InterPro" id="IPR036457">
    <property type="entry name" value="PPM-type-like_dom_sf"/>
</dbReference>
<feature type="transmembrane region" description="Helical" evidence="2">
    <location>
        <begin position="160"/>
        <end position="178"/>
    </location>
</feature>
<evidence type="ECO:0000313" key="5">
    <source>
        <dbReference type="Proteomes" id="UP000468766"/>
    </source>
</evidence>
<feature type="domain" description="PPM-type phosphatase" evidence="3">
    <location>
        <begin position="638"/>
        <end position="853"/>
    </location>
</feature>
<evidence type="ECO:0000259" key="3">
    <source>
        <dbReference type="PROSITE" id="PS51746"/>
    </source>
</evidence>
<dbReference type="AlphaFoldDB" id="A0A6I0EXQ1"/>
<evidence type="ECO:0000313" key="4">
    <source>
        <dbReference type="EMBL" id="KAB2953070.1"/>
    </source>
</evidence>
<name>A0A6I0EXQ1_9FIRM</name>
<keyword evidence="5" id="KW-1185">Reference proteome</keyword>
<keyword evidence="2" id="KW-1133">Transmembrane helix</keyword>